<protein>
    <recommendedName>
        <fullName evidence="3">phosphoribosylaminoimidazolesuccinocarboxamide synthase</fullName>
        <ecNumber evidence="3">6.3.2.6</ecNumber>
    </recommendedName>
</protein>
<dbReference type="AlphaFoldDB" id="A0A3B1CGG8"/>
<dbReference type="GO" id="GO:0005524">
    <property type="term" value="F:ATP binding"/>
    <property type="evidence" value="ECO:0007669"/>
    <property type="project" value="UniProtKB-KW"/>
</dbReference>
<reference evidence="9" key="1">
    <citation type="submission" date="2018-06" db="EMBL/GenBank/DDBJ databases">
        <authorList>
            <person name="Zhirakovskaya E."/>
        </authorList>
    </citation>
    <scope>NUCLEOTIDE SEQUENCE</scope>
</reference>
<evidence type="ECO:0000256" key="3">
    <source>
        <dbReference type="ARBA" id="ARBA00012217"/>
    </source>
</evidence>
<evidence type="ECO:0000256" key="4">
    <source>
        <dbReference type="ARBA" id="ARBA00022598"/>
    </source>
</evidence>
<dbReference type="SUPFAM" id="SSF56104">
    <property type="entry name" value="SAICAR synthase-like"/>
    <property type="match status" value="1"/>
</dbReference>
<dbReference type="PANTHER" id="PTHR43700">
    <property type="entry name" value="PHOSPHORIBOSYLAMINOIMIDAZOLE-SUCCINOCARBOXAMIDE SYNTHASE"/>
    <property type="match status" value="1"/>
</dbReference>
<feature type="domain" description="SAICAR synthetase/ADE2 N-terminal" evidence="8">
    <location>
        <begin position="16"/>
        <end position="262"/>
    </location>
</feature>
<dbReference type="InterPro" id="IPR018236">
    <property type="entry name" value="SAICAR_synthetase_CS"/>
</dbReference>
<evidence type="ECO:0000256" key="7">
    <source>
        <dbReference type="ARBA" id="ARBA00022840"/>
    </source>
</evidence>
<evidence type="ECO:0000256" key="1">
    <source>
        <dbReference type="ARBA" id="ARBA00004672"/>
    </source>
</evidence>
<dbReference type="GO" id="GO:0005737">
    <property type="term" value="C:cytoplasm"/>
    <property type="evidence" value="ECO:0007669"/>
    <property type="project" value="TreeGrafter"/>
</dbReference>
<keyword evidence="4 9" id="KW-0436">Ligase</keyword>
<dbReference type="GO" id="GO:0004639">
    <property type="term" value="F:phosphoribosylaminoimidazolesuccinocarboxamide synthase activity"/>
    <property type="evidence" value="ECO:0007669"/>
    <property type="project" value="UniProtKB-EC"/>
</dbReference>
<dbReference type="UniPathway" id="UPA00074">
    <property type="reaction ID" value="UER00131"/>
</dbReference>
<dbReference type="FunFam" id="3.30.200.20:FF:000392">
    <property type="entry name" value="Phosphoribosylaminoimidazole-succinocarboxamide synthase"/>
    <property type="match status" value="1"/>
</dbReference>
<keyword evidence="5" id="KW-0547">Nucleotide-binding</keyword>
<organism evidence="9">
    <name type="scientific">hydrothermal vent metagenome</name>
    <dbReference type="NCBI Taxonomy" id="652676"/>
    <lineage>
        <taxon>unclassified sequences</taxon>
        <taxon>metagenomes</taxon>
        <taxon>ecological metagenomes</taxon>
    </lineage>
</organism>
<dbReference type="EC" id="6.3.2.6" evidence="3"/>
<dbReference type="InterPro" id="IPR001636">
    <property type="entry name" value="SAICAR_synth"/>
</dbReference>
<dbReference type="NCBIfam" id="NF010568">
    <property type="entry name" value="PRK13961.1"/>
    <property type="match status" value="1"/>
</dbReference>
<dbReference type="GO" id="GO:0006189">
    <property type="term" value="P:'de novo' IMP biosynthetic process"/>
    <property type="evidence" value="ECO:0007669"/>
    <property type="project" value="UniProtKB-UniPathway"/>
</dbReference>
<evidence type="ECO:0000256" key="6">
    <source>
        <dbReference type="ARBA" id="ARBA00022755"/>
    </source>
</evidence>
<dbReference type="Pfam" id="PF01259">
    <property type="entry name" value="SAICAR_synt"/>
    <property type="match status" value="1"/>
</dbReference>
<accession>A0A3B1CGG8</accession>
<gene>
    <name evidence="9" type="ORF">MNBD_IGNAVI01-2483</name>
</gene>
<dbReference type="Gene3D" id="3.30.200.20">
    <property type="entry name" value="Phosphorylase Kinase, domain 1"/>
    <property type="match status" value="1"/>
</dbReference>
<evidence type="ECO:0000256" key="2">
    <source>
        <dbReference type="ARBA" id="ARBA00010190"/>
    </source>
</evidence>
<dbReference type="InterPro" id="IPR028923">
    <property type="entry name" value="SAICAR_synt/ADE2_N"/>
</dbReference>
<comment type="similarity">
    <text evidence="2">Belongs to the SAICAR synthetase family.</text>
</comment>
<evidence type="ECO:0000256" key="5">
    <source>
        <dbReference type="ARBA" id="ARBA00022741"/>
    </source>
</evidence>
<dbReference type="CDD" id="cd01414">
    <property type="entry name" value="SAICAR_synt_Sc"/>
    <property type="match status" value="1"/>
</dbReference>
<keyword evidence="6" id="KW-0658">Purine biosynthesis</keyword>
<dbReference type="PROSITE" id="PS01057">
    <property type="entry name" value="SAICAR_SYNTHETASE_1"/>
    <property type="match status" value="1"/>
</dbReference>
<keyword evidence="7" id="KW-0067">ATP-binding</keyword>
<proteinExistence type="inferred from homology"/>
<dbReference type="PANTHER" id="PTHR43700:SF1">
    <property type="entry name" value="PHOSPHORIBOSYLAMINOIMIDAZOLE-SUCCINOCARBOXAMIDE SYNTHASE"/>
    <property type="match status" value="1"/>
</dbReference>
<dbReference type="EMBL" id="UOGD01000239">
    <property type="protein sequence ID" value="VAX23068.1"/>
    <property type="molecule type" value="Genomic_DNA"/>
</dbReference>
<evidence type="ECO:0000259" key="8">
    <source>
        <dbReference type="Pfam" id="PF01259"/>
    </source>
</evidence>
<sequence length="297" mass="34321">MEKVVLKTNFEDINLVKRGKVRDIYEIDDMYLLVSSDRLSAFDVIMNEGIPKKGKVLTRISEFWFEYVKDEIDNHLISTNVNEYPEVCHKYKDELEGRSMLVKKAELIPLECIVRGYISGSGWKEYQQKGSICGIELPSGLEESERLSEPIFTPSTKAEIGDHDENISEEKAVEIVGKETFDFLKKVTISIYKKAYEYAYERGIILADTKMEFGYYNGKIILIDELLTPDSSRFWPKDEYQKGRAQVSYDKQYVRDYLLSVNFNKQPPPPTLPDEVIKNTSDKYVQALIKLTGKDLD</sequence>
<comment type="pathway">
    <text evidence="1">Purine metabolism; IMP biosynthesis via de novo pathway; 5-amino-1-(5-phospho-D-ribosyl)imidazole-4-carboxamide from 5-amino-1-(5-phospho-D-ribosyl)imidazole-4-carboxylate: step 1/2.</text>
</comment>
<dbReference type="HAMAP" id="MF_00137">
    <property type="entry name" value="SAICAR_synth"/>
    <property type="match status" value="1"/>
</dbReference>
<dbReference type="Gene3D" id="3.30.470.20">
    <property type="entry name" value="ATP-grasp fold, B domain"/>
    <property type="match status" value="1"/>
</dbReference>
<name>A0A3B1CGG8_9ZZZZ</name>
<dbReference type="FunFam" id="3.30.470.20:FF:000015">
    <property type="entry name" value="Phosphoribosylaminoimidazole-succinocarboxamide synthase"/>
    <property type="match status" value="1"/>
</dbReference>
<dbReference type="NCBIfam" id="TIGR00081">
    <property type="entry name" value="purC"/>
    <property type="match status" value="1"/>
</dbReference>
<evidence type="ECO:0000313" key="9">
    <source>
        <dbReference type="EMBL" id="VAX23068.1"/>
    </source>
</evidence>